<dbReference type="InterPro" id="IPR029056">
    <property type="entry name" value="Ribokinase-like"/>
</dbReference>
<evidence type="ECO:0000256" key="7">
    <source>
        <dbReference type="ARBA" id="ARBA00022777"/>
    </source>
</evidence>
<dbReference type="UniPathway" id="UPA00916">
    <property type="reaction ID" value="UER00889"/>
</dbReference>
<evidence type="ECO:0000256" key="12">
    <source>
        <dbReference type="HAMAP-Rule" id="MF_01987"/>
    </source>
</evidence>
<feature type="binding site" evidence="12">
    <location>
        <position position="242"/>
    </location>
    <ligand>
        <name>substrate</name>
    </ligand>
</feature>
<dbReference type="Proteomes" id="UP000236655">
    <property type="component" value="Chromosome"/>
</dbReference>
<dbReference type="NCBIfam" id="TIGR02152">
    <property type="entry name" value="D_ribokin_bact"/>
    <property type="match status" value="1"/>
</dbReference>
<comment type="subunit">
    <text evidence="12">Homodimer.</text>
</comment>
<keyword evidence="15" id="KW-1185">Reference proteome</keyword>
<feature type="active site" description="Proton acceptor" evidence="12">
    <location>
        <position position="242"/>
    </location>
</feature>
<comment type="caution">
    <text evidence="12">Lacks conserved residue(s) required for the propagation of feature annotation.</text>
</comment>
<keyword evidence="5 12" id="KW-0479">Metal-binding</keyword>
<proteinExistence type="inferred from homology"/>
<keyword evidence="8 12" id="KW-0067">ATP-binding</keyword>
<dbReference type="OrthoDB" id="9775849at2"/>
<comment type="activity regulation">
    <text evidence="12">Activated by a monovalent cation that binds near, but not in, the active site. The most likely occupant of the site in vivo is potassium. Ion binding induces a conformational change that may alter substrate affinity.</text>
</comment>
<name>A0A2I7N938_9NEIS</name>
<evidence type="ECO:0000259" key="13">
    <source>
        <dbReference type="Pfam" id="PF00294"/>
    </source>
</evidence>
<dbReference type="CDD" id="cd01174">
    <property type="entry name" value="ribokinase"/>
    <property type="match status" value="1"/>
</dbReference>
<evidence type="ECO:0000313" key="15">
    <source>
        <dbReference type="Proteomes" id="UP000236655"/>
    </source>
</evidence>
<dbReference type="InterPro" id="IPR002139">
    <property type="entry name" value="Ribo/fructo_kinase"/>
</dbReference>
<comment type="catalytic activity">
    <reaction evidence="12">
        <text>D-ribose + ATP = D-ribose 5-phosphate + ADP + H(+)</text>
        <dbReference type="Rhea" id="RHEA:13697"/>
        <dbReference type="ChEBI" id="CHEBI:15378"/>
        <dbReference type="ChEBI" id="CHEBI:30616"/>
        <dbReference type="ChEBI" id="CHEBI:47013"/>
        <dbReference type="ChEBI" id="CHEBI:78346"/>
        <dbReference type="ChEBI" id="CHEBI:456216"/>
        <dbReference type="EC" id="2.7.1.15"/>
    </reaction>
</comment>
<evidence type="ECO:0000256" key="8">
    <source>
        <dbReference type="ARBA" id="ARBA00022840"/>
    </source>
</evidence>
<keyword evidence="10 12" id="KW-0630">Potassium</keyword>
<protein>
    <recommendedName>
        <fullName evidence="3 12">Ribokinase</fullName>
        <shortName evidence="12">RK</shortName>
        <ecNumber evidence="2 12">2.7.1.15</ecNumber>
    </recommendedName>
</protein>
<feature type="binding site" evidence="12">
    <location>
        <position position="266"/>
    </location>
    <ligand>
        <name>ATP</name>
        <dbReference type="ChEBI" id="CHEBI:30616"/>
    </ligand>
</feature>
<keyword evidence="4 12" id="KW-0808">Transferase</keyword>
<dbReference type="SUPFAM" id="SSF53613">
    <property type="entry name" value="Ribokinase-like"/>
    <property type="match status" value="1"/>
</dbReference>
<feature type="binding site" evidence="12">
    <location>
        <position position="238"/>
    </location>
    <ligand>
        <name>K(+)</name>
        <dbReference type="ChEBI" id="CHEBI:29103"/>
    </ligand>
</feature>
<feature type="binding site" evidence="12">
    <location>
        <position position="139"/>
    </location>
    <ligand>
        <name>substrate</name>
    </ligand>
</feature>
<evidence type="ECO:0000256" key="9">
    <source>
        <dbReference type="ARBA" id="ARBA00022842"/>
    </source>
</evidence>
<dbReference type="GO" id="GO:0004747">
    <property type="term" value="F:ribokinase activity"/>
    <property type="evidence" value="ECO:0007669"/>
    <property type="project" value="UniProtKB-UniRule"/>
</dbReference>
<evidence type="ECO:0000313" key="14">
    <source>
        <dbReference type="EMBL" id="AUR52977.1"/>
    </source>
</evidence>
<comment type="cofactor">
    <cofactor evidence="12">
        <name>Mg(2+)</name>
        <dbReference type="ChEBI" id="CHEBI:18420"/>
    </cofactor>
    <text evidence="12">Requires a divalent cation, most likely magnesium in vivo, as an electrophilic catalyst to aid phosphoryl group transfer. It is the chelate of the metal and the nucleotide that is the actual substrate.</text>
</comment>
<evidence type="ECO:0000256" key="11">
    <source>
        <dbReference type="ARBA" id="ARBA00023277"/>
    </source>
</evidence>
<organism evidence="14 15">
    <name type="scientific">Aquella oligotrophica</name>
    <dbReference type="NCBI Taxonomy" id="2067065"/>
    <lineage>
        <taxon>Bacteria</taxon>
        <taxon>Pseudomonadati</taxon>
        <taxon>Pseudomonadota</taxon>
        <taxon>Betaproteobacteria</taxon>
        <taxon>Neisseriales</taxon>
        <taxon>Neisseriaceae</taxon>
        <taxon>Aquella</taxon>
    </lineage>
</organism>
<comment type="similarity">
    <text evidence="12">Belongs to the carbohydrate kinase PfkB family. Ribokinase subfamily.</text>
</comment>
<dbReference type="InterPro" id="IPR011877">
    <property type="entry name" value="Ribokinase"/>
</dbReference>
<reference evidence="15" key="1">
    <citation type="submission" date="2017-11" db="EMBL/GenBank/DDBJ databases">
        <authorList>
            <person name="Chan K.G."/>
            <person name="Lee L.S."/>
        </authorList>
    </citation>
    <scope>NUCLEOTIDE SEQUENCE [LARGE SCALE GENOMIC DNA]</scope>
    <source>
        <strain evidence="15">DSM 100970</strain>
    </source>
</reference>
<dbReference type="KEGG" id="nba:CUN60_11965"/>
<feature type="binding site" evidence="12">
    <location>
        <position position="183"/>
    </location>
    <ligand>
        <name>ATP</name>
        <dbReference type="ChEBI" id="CHEBI:30616"/>
    </ligand>
</feature>
<accession>A0A2I7N938</accession>
<evidence type="ECO:0000256" key="1">
    <source>
        <dbReference type="ARBA" id="ARBA00005380"/>
    </source>
</evidence>
<evidence type="ECO:0000256" key="3">
    <source>
        <dbReference type="ARBA" id="ARBA00016943"/>
    </source>
</evidence>
<dbReference type="EMBL" id="CP024847">
    <property type="protein sequence ID" value="AUR52977.1"/>
    <property type="molecule type" value="Genomic_DNA"/>
</dbReference>
<dbReference type="AlphaFoldDB" id="A0A2I7N938"/>
<dbReference type="GO" id="GO:0046872">
    <property type="term" value="F:metal ion binding"/>
    <property type="evidence" value="ECO:0007669"/>
    <property type="project" value="UniProtKB-KW"/>
</dbReference>
<evidence type="ECO:0000256" key="4">
    <source>
        <dbReference type="ARBA" id="ARBA00022679"/>
    </source>
</evidence>
<keyword evidence="9 12" id="KW-0460">Magnesium</keyword>
<comment type="subcellular location">
    <subcellularLocation>
        <location evidence="12">Cytoplasm</location>
    </subcellularLocation>
</comment>
<dbReference type="PRINTS" id="PR00990">
    <property type="entry name" value="RIBOKINASE"/>
</dbReference>
<dbReference type="GO" id="GO:0005524">
    <property type="term" value="F:ATP binding"/>
    <property type="evidence" value="ECO:0007669"/>
    <property type="project" value="UniProtKB-UniRule"/>
</dbReference>
<feature type="binding site" evidence="12">
    <location>
        <begin position="11"/>
        <end position="13"/>
    </location>
    <ligand>
        <name>substrate</name>
    </ligand>
</feature>
<dbReference type="PANTHER" id="PTHR10584">
    <property type="entry name" value="SUGAR KINASE"/>
    <property type="match status" value="1"/>
</dbReference>
<keyword evidence="6 12" id="KW-0547">Nucleotide-binding</keyword>
<feature type="binding site" evidence="12">
    <location>
        <begin position="39"/>
        <end position="43"/>
    </location>
    <ligand>
        <name>substrate</name>
    </ligand>
</feature>
<dbReference type="Pfam" id="PF00294">
    <property type="entry name" value="PfkB"/>
    <property type="match status" value="1"/>
</dbReference>
<feature type="binding site" evidence="12">
    <location>
        <position position="236"/>
    </location>
    <ligand>
        <name>K(+)</name>
        <dbReference type="ChEBI" id="CHEBI:29103"/>
    </ligand>
</feature>
<dbReference type="EC" id="2.7.1.15" evidence="2 12"/>
<evidence type="ECO:0000256" key="5">
    <source>
        <dbReference type="ARBA" id="ARBA00022723"/>
    </source>
</evidence>
<dbReference type="InterPro" id="IPR002173">
    <property type="entry name" value="Carboh/pur_kinase_PfkB_CS"/>
</dbReference>
<feature type="binding site" evidence="12">
    <location>
        <position position="277"/>
    </location>
    <ligand>
        <name>K(+)</name>
        <dbReference type="ChEBI" id="CHEBI:29103"/>
    </ligand>
</feature>
<keyword evidence="11 12" id="KW-0119">Carbohydrate metabolism</keyword>
<comment type="function">
    <text evidence="12">Catalyzes the phosphorylation of ribose at O-5 in a reaction requiring ATP and magnesium. The resulting D-ribose-5-phosphate can then be used either for sythesis of nucleotides, histidine, and tryptophan, or as a component of the pentose phosphate pathway.</text>
</comment>
<keyword evidence="12" id="KW-0963">Cytoplasm</keyword>
<feature type="binding site" evidence="12">
    <location>
        <position position="275"/>
    </location>
    <ligand>
        <name>K(+)</name>
        <dbReference type="ChEBI" id="CHEBI:29103"/>
    </ligand>
</feature>
<keyword evidence="7 12" id="KW-0418">Kinase</keyword>
<feature type="binding site" evidence="12">
    <location>
        <position position="272"/>
    </location>
    <ligand>
        <name>K(+)</name>
        <dbReference type="ChEBI" id="CHEBI:29103"/>
    </ligand>
</feature>
<dbReference type="HAMAP" id="MF_01987">
    <property type="entry name" value="Ribokinase"/>
    <property type="match status" value="1"/>
</dbReference>
<comment type="pathway">
    <text evidence="12">Carbohydrate metabolism; D-ribose degradation; D-ribose 5-phosphate from beta-D-ribopyranose: step 2/2.</text>
</comment>
<dbReference type="InterPro" id="IPR011611">
    <property type="entry name" value="PfkB_dom"/>
</dbReference>
<sequence>MSKIVVVGSASIDLTVISDKRPLAGETVIGKELLLSPGGKGANQAVAAARLGAEVAFVGAVGKDNYASEIIKNLKQNQVNTEYLCQLENAASGTAHITLAEGDNSIVVIPAANMQLTPAMIDAAFELIRSADIVMVQQEIPLVVIEYVSKICHDLGVKLLLNPAPIREIPASVINAASYITPNEHEAAALFPGLSLEDYLAQNPHKLIVTQGKNGALYHDGKEQVLVAGFKVSALDTTGAGDTFNAAFAVAIAEGKSFAESICFANAAAALSVQKLGAQGGMPYRNEVEKMLSYE</sequence>
<feature type="binding site" evidence="12">
    <location>
        <begin position="210"/>
        <end position="215"/>
    </location>
    <ligand>
        <name>ATP</name>
        <dbReference type="ChEBI" id="CHEBI:30616"/>
    </ligand>
</feature>
<evidence type="ECO:0000256" key="2">
    <source>
        <dbReference type="ARBA" id="ARBA00012035"/>
    </source>
</evidence>
<dbReference type="PROSITE" id="PS00584">
    <property type="entry name" value="PFKB_KINASES_2"/>
    <property type="match status" value="1"/>
</dbReference>
<feature type="binding site" evidence="12">
    <location>
        <begin position="241"/>
        <end position="242"/>
    </location>
    <ligand>
        <name>ATP</name>
        <dbReference type="ChEBI" id="CHEBI:30616"/>
    </ligand>
</feature>
<feature type="domain" description="Carbohydrate kinase PfkB" evidence="13">
    <location>
        <begin position="1"/>
        <end position="283"/>
    </location>
</feature>
<gene>
    <name evidence="12 14" type="primary">rbsK</name>
    <name evidence="14" type="ORF">CUN60_11965</name>
</gene>
<dbReference type="GO" id="GO:0005829">
    <property type="term" value="C:cytosol"/>
    <property type="evidence" value="ECO:0007669"/>
    <property type="project" value="TreeGrafter"/>
</dbReference>
<dbReference type="PANTHER" id="PTHR10584:SF166">
    <property type="entry name" value="RIBOKINASE"/>
    <property type="match status" value="1"/>
</dbReference>
<dbReference type="RefSeq" id="WP_102952263.1">
    <property type="nucleotide sequence ID" value="NZ_CP024847.1"/>
</dbReference>
<dbReference type="Gene3D" id="3.40.1190.20">
    <property type="match status" value="1"/>
</dbReference>
<evidence type="ECO:0000256" key="10">
    <source>
        <dbReference type="ARBA" id="ARBA00022958"/>
    </source>
</evidence>
<dbReference type="GO" id="GO:0019303">
    <property type="term" value="P:D-ribose catabolic process"/>
    <property type="evidence" value="ECO:0007669"/>
    <property type="project" value="UniProtKB-UniRule"/>
</dbReference>
<comment type="similarity">
    <text evidence="1">Belongs to the carbohydrate kinase pfkB family.</text>
</comment>
<evidence type="ECO:0000256" key="6">
    <source>
        <dbReference type="ARBA" id="ARBA00022741"/>
    </source>
</evidence>